<evidence type="ECO:0000313" key="4">
    <source>
        <dbReference type="Proteomes" id="UP001175228"/>
    </source>
</evidence>
<evidence type="ECO:0000313" key="3">
    <source>
        <dbReference type="EMBL" id="KAK0492833.1"/>
    </source>
</evidence>
<dbReference type="PANTHER" id="PTHR35185">
    <property type="entry name" value="SERINE/THREONINE-RICH PROTEIN ADG2-RELATED"/>
    <property type="match status" value="1"/>
</dbReference>
<comment type="caution">
    <text evidence="3">The sequence shown here is derived from an EMBL/GenBank/DDBJ whole genome shotgun (WGS) entry which is preliminary data.</text>
</comment>
<reference evidence="3" key="1">
    <citation type="submission" date="2023-06" db="EMBL/GenBank/DDBJ databases">
        <authorList>
            <consortium name="Lawrence Berkeley National Laboratory"/>
            <person name="Ahrendt S."/>
            <person name="Sahu N."/>
            <person name="Indic B."/>
            <person name="Wong-Bajracharya J."/>
            <person name="Merenyi Z."/>
            <person name="Ke H.-M."/>
            <person name="Monk M."/>
            <person name="Kocsube S."/>
            <person name="Drula E."/>
            <person name="Lipzen A."/>
            <person name="Balint B."/>
            <person name="Henrissat B."/>
            <person name="Andreopoulos B."/>
            <person name="Martin F.M."/>
            <person name="Harder C.B."/>
            <person name="Rigling D."/>
            <person name="Ford K.L."/>
            <person name="Foster G.D."/>
            <person name="Pangilinan J."/>
            <person name="Papanicolaou A."/>
            <person name="Barry K."/>
            <person name="LaButti K."/>
            <person name="Viragh M."/>
            <person name="Koriabine M."/>
            <person name="Yan M."/>
            <person name="Riley R."/>
            <person name="Champramary S."/>
            <person name="Plett K.L."/>
            <person name="Tsai I.J."/>
            <person name="Slot J."/>
            <person name="Sipos G."/>
            <person name="Plett J."/>
            <person name="Nagy L.G."/>
            <person name="Grigoriev I.V."/>
        </authorList>
    </citation>
    <scope>NUCLEOTIDE SEQUENCE</scope>
    <source>
        <strain evidence="3">HWK02</strain>
    </source>
</reference>
<dbReference type="Pfam" id="PF10342">
    <property type="entry name" value="Kre9_KNH"/>
    <property type="match status" value="1"/>
</dbReference>
<accession>A0AA39Q119</accession>
<dbReference type="InterPro" id="IPR018466">
    <property type="entry name" value="Kre9/Knh1-like_N"/>
</dbReference>
<dbReference type="EMBL" id="JAUEPU010000027">
    <property type="protein sequence ID" value="KAK0492833.1"/>
    <property type="molecule type" value="Genomic_DNA"/>
</dbReference>
<gene>
    <name evidence="3" type="ORF">EDD18DRAFT_440082</name>
</gene>
<keyword evidence="1" id="KW-0732">Signal</keyword>
<dbReference type="AlphaFoldDB" id="A0AA39Q119"/>
<name>A0AA39Q119_9AGAR</name>
<keyword evidence="4" id="KW-1185">Reference proteome</keyword>
<sequence length="256" mass="26123">MNHFVSEETTQKPQRPKYVRPWKREGAVEARAAPRLHVVNCSNTMACVFGHSTTQTPSTMLAFVSLLVLPFVHALTVNNPNTTVTSAGEITVTWTTSTGDPDTFSIELINQGFNRQFAIANNVDADLQSITLALPQLPTGDGFTIQLVNISNINDVFAQSGDFSVAAATSSLTSASATATSTAPTISGSIPATTTGSAISSGASASGSVTGSSVGTSGSSAGSASASSTGSFNSASRLELGSAGVLAAMLGWILTL</sequence>
<dbReference type="PANTHER" id="PTHR35185:SF1">
    <property type="entry name" value="UPF0619 GPI-ANCHORED MEMBRANE PROTEIN C1322.10"/>
    <property type="match status" value="1"/>
</dbReference>
<evidence type="ECO:0000256" key="1">
    <source>
        <dbReference type="ARBA" id="ARBA00022729"/>
    </source>
</evidence>
<feature type="domain" description="Yeast cell wall synthesis Kre9/Knh1-like N-terminal" evidence="2">
    <location>
        <begin position="81"/>
        <end position="165"/>
    </location>
</feature>
<dbReference type="Proteomes" id="UP001175228">
    <property type="component" value="Unassembled WGS sequence"/>
</dbReference>
<protein>
    <recommendedName>
        <fullName evidence="2">Yeast cell wall synthesis Kre9/Knh1-like N-terminal domain-containing protein</fullName>
    </recommendedName>
</protein>
<dbReference type="InterPro" id="IPR052479">
    <property type="entry name" value="GPI-anchor_Adhesion_Reg"/>
</dbReference>
<organism evidence="3 4">
    <name type="scientific">Armillaria luteobubalina</name>
    <dbReference type="NCBI Taxonomy" id="153913"/>
    <lineage>
        <taxon>Eukaryota</taxon>
        <taxon>Fungi</taxon>
        <taxon>Dikarya</taxon>
        <taxon>Basidiomycota</taxon>
        <taxon>Agaricomycotina</taxon>
        <taxon>Agaricomycetes</taxon>
        <taxon>Agaricomycetidae</taxon>
        <taxon>Agaricales</taxon>
        <taxon>Marasmiineae</taxon>
        <taxon>Physalacriaceae</taxon>
        <taxon>Armillaria</taxon>
    </lineage>
</organism>
<proteinExistence type="predicted"/>
<evidence type="ECO:0000259" key="2">
    <source>
        <dbReference type="Pfam" id="PF10342"/>
    </source>
</evidence>